<evidence type="ECO:0000313" key="9">
    <source>
        <dbReference type="Proteomes" id="UP001177023"/>
    </source>
</evidence>
<evidence type="ECO:0000256" key="2">
    <source>
        <dbReference type="ARBA" id="ARBA00022692"/>
    </source>
</evidence>
<feature type="transmembrane region" description="Helical" evidence="6">
    <location>
        <begin position="285"/>
        <end position="313"/>
    </location>
</feature>
<dbReference type="InterPro" id="IPR019427">
    <property type="entry name" value="7TM_GPCR_serpentine_rcpt_Srw"/>
</dbReference>
<evidence type="ECO:0000256" key="6">
    <source>
        <dbReference type="SAM" id="Phobius"/>
    </source>
</evidence>
<feature type="transmembrane region" description="Helical" evidence="6">
    <location>
        <begin position="157"/>
        <end position="177"/>
    </location>
</feature>
<feature type="transmembrane region" description="Helical" evidence="6">
    <location>
        <begin position="115"/>
        <end position="137"/>
    </location>
</feature>
<feature type="transmembrane region" description="Helical" evidence="6">
    <location>
        <begin position="226"/>
        <end position="250"/>
    </location>
</feature>
<reference evidence="8" key="1">
    <citation type="submission" date="2023-06" db="EMBL/GenBank/DDBJ databases">
        <authorList>
            <person name="Delattre M."/>
        </authorList>
    </citation>
    <scope>NUCLEOTIDE SEQUENCE</scope>
    <source>
        <strain evidence="8">AF72</strain>
    </source>
</reference>
<dbReference type="Proteomes" id="UP001177023">
    <property type="component" value="Unassembled WGS sequence"/>
</dbReference>
<evidence type="ECO:0000256" key="1">
    <source>
        <dbReference type="ARBA" id="ARBA00004370"/>
    </source>
</evidence>
<dbReference type="CDD" id="cd14978">
    <property type="entry name" value="7tmA_FMRFamide_R-like"/>
    <property type="match status" value="1"/>
</dbReference>
<feature type="transmembrane region" description="Helical" evidence="6">
    <location>
        <begin position="319"/>
        <end position="345"/>
    </location>
</feature>
<dbReference type="PANTHER" id="PTHR46273:SF2">
    <property type="entry name" value="G-PROTEIN COUPLED RECEPTORS FAMILY 1 PROFILE DOMAIN-CONTAINING PROTEIN"/>
    <property type="match status" value="1"/>
</dbReference>
<sequence>MIACPNDAKLFDFTNNNTREFIESLKTFHKFYAPIHGYLCLGLCVFGMLTNLVHVAVLSRPTMRNSAVNCLLTAVAVCDLGTMCTYLIYLCHFVVFKGNKCNPTFTHGWMQFLLWHVVLSITLHSTSLWLAVAMAFVRRMTLRVAQLNSKWQRPAMAWKVSLAIYGAVFALCAPNILVHDIAEYTQHVWKPPARCGYSENYTEKVYTFSVSRLATSNNCRIFKANIWMIGIVFKVIPCILLFLLSIGLMMKLRDAERNRRKLTSCSSSSSYAGSKQSAKTDRTTLMLVVILIVFLITELPQGIISILTAIYTADVHTYLYFYLGDVLDLLSLLNSSVNFVLYCIMSSRYRAMFWKVVLPSSMYKQQISARNNSTTINLASRKPSKKRSGVSERQNRDYTLLPTTELQCPSTPDTPRTNTNSSSSDGKIDHL</sequence>
<dbReference type="InterPro" id="IPR000276">
    <property type="entry name" value="GPCR_Rhodpsn"/>
</dbReference>
<protein>
    <recommendedName>
        <fullName evidence="7">G-protein coupled receptors family 1 profile domain-containing protein</fullName>
    </recommendedName>
</protein>
<dbReference type="EMBL" id="CATQJA010002664">
    <property type="protein sequence ID" value="CAJ0582643.1"/>
    <property type="molecule type" value="Genomic_DNA"/>
</dbReference>
<dbReference type="AlphaFoldDB" id="A0AA36DAC3"/>
<dbReference type="GO" id="GO:0008528">
    <property type="term" value="F:G protein-coupled peptide receptor activity"/>
    <property type="evidence" value="ECO:0007669"/>
    <property type="project" value="InterPro"/>
</dbReference>
<feature type="non-terminal residue" evidence="8">
    <location>
        <position position="431"/>
    </location>
</feature>
<dbReference type="InterPro" id="IPR053219">
    <property type="entry name" value="GPCR_Dmsr-1"/>
</dbReference>
<dbReference type="PROSITE" id="PS50262">
    <property type="entry name" value="G_PROTEIN_RECEP_F1_2"/>
    <property type="match status" value="1"/>
</dbReference>
<evidence type="ECO:0000259" key="7">
    <source>
        <dbReference type="PROSITE" id="PS50262"/>
    </source>
</evidence>
<name>A0AA36DAC3_9BILA</name>
<feature type="compositionally biased region" description="Polar residues" evidence="5">
    <location>
        <begin position="401"/>
        <end position="425"/>
    </location>
</feature>
<feature type="domain" description="G-protein coupled receptors family 1 profile" evidence="7">
    <location>
        <begin position="50"/>
        <end position="342"/>
    </location>
</feature>
<dbReference type="GO" id="GO:0005886">
    <property type="term" value="C:plasma membrane"/>
    <property type="evidence" value="ECO:0007669"/>
    <property type="project" value="TreeGrafter"/>
</dbReference>
<keyword evidence="2 6" id="KW-0812">Transmembrane</keyword>
<keyword evidence="9" id="KW-1185">Reference proteome</keyword>
<dbReference type="Pfam" id="PF10324">
    <property type="entry name" value="7TM_GPCR_Srw"/>
    <property type="match status" value="1"/>
</dbReference>
<dbReference type="PANTHER" id="PTHR46273">
    <property type="entry name" value="MYOSUPPRESSIN RECEPTOR 1, ISOFORM B-RELATED"/>
    <property type="match status" value="1"/>
</dbReference>
<feature type="region of interest" description="Disordered" evidence="5">
    <location>
        <begin position="378"/>
        <end position="431"/>
    </location>
</feature>
<accession>A0AA36DAC3</accession>
<evidence type="ECO:0000256" key="4">
    <source>
        <dbReference type="ARBA" id="ARBA00023136"/>
    </source>
</evidence>
<keyword evidence="4 6" id="KW-0472">Membrane</keyword>
<dbReference type="PRINTS" id="PR00237">
    <property type="entry name" value="GPCRRHODOPSN"/>
</dbReference>
<comment type="caution">
    <text evidence="8">The sequence shown here is derived from an EMBL/GenBank/DDBJ whole genome shotgun (WGS) entry which is preliminary data.</text>
</comment>
<evidence type="ECO:0000256" key="3">
    <source>
        <dbReference type="ARBA" id="ARBA00022989"/>
    </source>
</evidence>
<feature type="transmembrane region" description="Helical" evidence="6">
    <location>
        <begin position="70"/>
        <end position="95"/>
    </location>
</feature>
<keyword evidence="3 6" id="KW-1133">Transmembrane helix</keyword>
<organism evidence="8 9">
    <name type="scientific">Mesorhabditis spiculigera</name>
    <dbReference type="NCBI Taxonomy" id="96644"/>
    <lineage>
        <taxon>Eukaryota</taxon>
        <taxon>Metazoa</taxon>
        <taxon>Ecdysozoa</taxon>
        <taxon>Nematoda</taxon>
        <taxon>Chromadorea</taxon>
        <taxon>Rhabditida</taxon>
        <taxon>Rhabditina</taxon>
        <taxon>Rhabditomorpha</taxon>
        <taxon>Rhabditoidea</taxon>
        <taxon>Rhabditidae</taxon>
        <taxon>Mesorhabditinae</taxon>
        <taxon>Mesorhabditis</taxon>
    </lineage>
</organism>
<proteinExistence type="predicted"/>
<evidence type="ECO:0000313" key="8">
    <source>
        <dbReference type="EMBL" id="CAJ0582643.1"/>
    </source>
</evidence>
<comment type="subcellular location">
    <subcellularLocation>
        <location evidence="1">Membrane</location>
    </subcellularLocation>
</comment>
<feature type="transmembrane region" description="Helical" evidence="6">
    <location>
        <begin position="35"/>
        <end position="58"/>
    </location>
</feature>
<gene>
    <name evidence="8" type="ORF">MSPICULIGERA_LOCUS20773</name>
</gene>
<dbReference type="Gene3D" id="1.20.1070.10">
    <property type="entry name" value="Rhodopsin 7-helix transmembrane proteins"/>
    <property type="match status" value="1"/>
</dbReference>
<evidence type="ECO:0000256" key="5">
    <source>
        <dbReference type="SAM" id="MobiDB-lite"/>
    </source>
</evidence>
<dbReference type="InterPro" id="IPR017452">
    <property type="entry name" value="GPCR_Rhodpsn_7TM"/>
</dbReference>
<dbReference type="SUPFAM" id="SSF81321">
    <property type="entry name" value="Family A G protein-coupled receptor-like"/>
    <property type="match status" value="1"/>
</dbReference>